<comment type="subcellular location">
    <subcellularLocation>
        <location evidence="1">Membrane</location>
        <topology evidence="1">Multi-pass membrane protein</topology>
    </subcellularLocation>
</comment>
<accession>A0ABS5JX32</accession>
<dbReference type="PANTHER" id="PTHR43461">
    <property type="entry name" value="TRANSMEMBRANE PROTEIN 256"/>
    <property type="match status" value="1"/>
</dbReference>
<evidence type="ECO:0000256" key="6">
    <source>
        <dbReference type="SAM" id="Phobius"/>
    </source>
</evidence>
<dbReference type="Proteomes" id="UP000708576">
    <property type="component" value="Unassembled WGS sequence"/>
</dbReference>
<dbReference type="RefSeq" id="WP_212216684.1">
    <property type="nucleotide sequence ID" value="NZ_JAGUCO010000011.1"/>
</dbReference>
<reference evidence="7 8" key="1">
    <citation type="journal article" date="2015" name="Int. J. Syst. Evol. Microbiol.">
        <title>Carboxylicivirga linearis sp. nov., isolated from a sea cucumber culture pond.</title>
        <authorList>
            <person name="Wang F.Q."/>
            <person name="Zhou Y.X."/>
            <person name="Lin X.Z."/>
            <person name="Chen G.J."/>
            <person name="Du Z.J."/>
        </authorList>
    </citation>
    <scope>NUCLEOTIDE SEQUENCE [LARGE SCALE GENOMIC DNA]</scope>
    <source>
        <strain evidence="7 8">FB218</strain>
    </source>
</reference>
<proteinExistence type="inferred from homology"/>
<keyword evidence="4 6" id="KW-1133">Transmembrane helix</keyword>
<evidence type="ECO:0000256" key="2">
    <source>
        <dbReference type="ARBA" id="ARBA00009694"/>
    </source>
</evidence>
<feature type="transmembrane region" description="Helical" evidence="6">
    <location>
        <begin position="42"/>
        <end position="60"/>
    </location>
</feature>
<keyword evidence="8" id="KW-1185">Reference proteome</keyword>
<sequence length="133" mass="14627">MKRFVLIIASVYGSLSVVLGAMGAHALKSVLSVDKLQSFETGVRYMIIHALVLLIVGFVFDYQTRLQKSMGWSFIVGTFLFSISIFFLSLADTLGMSLGFLGPITPLGGLLMITGWILLLFNVLKMDNTELKT</sequence>
<protein>
    <submittedName>
        <fullName evidence="7">DUF423 domain-containing protein</fullName>
    </submittedName>
</protein>
<keyword evidence="5 6" id="KW-0472">Membrane</keyword>
<dbReference type="PANTHER" id="PTHR43461:SF1">
    <property type="entry name" value="TRANSMEMBRANE PROTEIN 256"/>
    <property type="match status" value="1"/>
</dbReference>
<dbReference type="EMBL" id="JAGUCO010000011">
    <property type="protein sequence ID" value="MBS2099442.1"/>
    <property type="molecule type" value="Genomic_DNA"/>
</dbReference>
<feature type="transmembrane region" description="Helical" evidence="6">
    <location>
        <begin position="72"/>
        <end position="91"/>
    </location>
</feature>
<name>A0ABS5JX32_9BACT</name>
<comment type="similarity">
    <text evidence="2">Belongs to the UPF0382 family.</text>
</comment>
<evidence type="ECO:0000256" key="3">
    <source>
        <dbReference type="ARBA" id="ARBA00022692"/>
    </source>
</evidence>
<comment type="caution">
    <text evidence="7">The sequence shown here is derived from an EMBL/GenBank/DDBJ whole genome shotgun (WGS) entry which is preliminary data.</text>
</comment>
<dbReference type="InterPro" id="IPR006696">
    <property type="entry name" value="DUF423"/>
</dbReference>
<dbReference type="Pfam" id="PF04241">
    <property type="entry name" value="DUF423"/>
    <property type="match status" value="1"/>
</dbReference>
<organism evidence="7 8">
    <name type="scientific">Carboxylicivirga linearis</name>
    <dbReference type="NCBI Taxonomy" id="1628157"/>
    <lineage>
        <taxon>Bacteria</taxon>
        <taxon>Pseudomonadati</taxon>
        <taxon>Bacteroidota</taxon>
        <taxon>Bacteroidia</taxon>
        <taxon>Marinilabiliales</taxon>
        <taxon>Marinilabiliaceae</taxon>
        <taxon>Carboxylicivirga</taxon>
    </lineage>
</organism>
<evidence type="ECO:0000256" key="4">
    <source>
        <dbReference type="ARBA" id="ARBA00022989"/>
    </source>
</evidence>
<feature type="transmembrane region" description="Helical" evidence="6">
    <location>
        <begin position="103"/>
        <end position="124"/>
    </location>
</feature>
<evidence type="ECO:0000256" key="5">
    <source>
        <dbReference type="ARBA" id="ARBA00023136"/>
    </source>
</evidence>
<evidence type="ECO:0000313" key="7">
    <source>
        <dbReference type="EMBL" id="MBS2099442.1"/>
    </source>
</evidence>
<keyword evidence="3 6" id="KW-0812">Transmembrane</keyword>
<gene>
    <name evidence="7" type="ORF">KEM10_14195</name>
</gene>
<evidence type="ECO:0000256" key="1">
    <source>
        <dbReference type="ARBA" id="ARBA00004141"/>
    </source>
</evidence>
<evidence type="ECO:0000313" key="8">
    <source>
        <dbReference type="Proteomes" id="UP000708576"/>
    </source>
</evidence>